<keyword evidence="4" id="KW-1185">Reference proteome</keyword>
<gene>
    <name evidence="3" type="ORF">EIK79_17075</name>
</gene>
<proteinExistence type="predicted"/>
<name>A0A3P3R343_9EURY</name>
<dbReference type="InterPro" id="IPR005182">
    <property type="entry name" value="YdbS-like_PH"/>
</dbReference>
<evidence type="ECO:0000313" key="3">
    <source>
        <dbReference type="EMBL" id="RRJ27882.1"/>
    </source>
</evidence>
<evidence type="ECO:0000259" key="2">
    <source>
        <dbReference type="Pfam" id="PF03703"/>
    </source>
</evidence>
<accession>A0A3P3R343</accession>
<dbReference type="Proteomes" id="UP000282322">
    <property type="component" value="Unassembled WGS sequence"/>
</dbReference>
<evidence type="ECO:0000256" key="1">
    <source>
        <dbReference type="SAM" id="Phobius"/>
    </source>
</evidence>
<dbReference type="PANTHER" id="PTHR34473">
    <property type="entry name" value="UPF0699 TRANSMEMBRANE PROTEIN YDBS"/>
    <property type="match status" value="1"/>
</dbReference>
<organism evidence="3 4">
    <name type="scientific">Halocatena pleomorpha</name>
    <dbReference type="NCBI Taxonomy" id="1785090"/>
    <lineage>
        <taxon>Archaea</taxon>
        <taxon>Methanobacteriati</taxon>
        <taxon>Methanobacteriota</taxon>
        <taxon>Stenosarchaea group</taxon>
        <taxon>Halobacteria</taxon>
        <taxon>Halobacteriales</taxon>
        <taxon>Natronomonadaceae</taxon>
        <taxon>Halocatena</taxon>
    </lineage>
</organism>
<sequence>MESLHPRVRIIWGLAGLLSAVVAGLGVVIVDAFLFSVGQWLALLAFLIVFSCVVPYTLLRYRVWRFEIRDDALHLERGVFTRVETAVPFVRVQHVDTRRGPVARLLGLSSVVVYTAGSRGADVTVPGLRSERANALHDRLRELTIESEEDAV</sequence>
<dbReference type="PANTHER" id="PTHR34473:SF3">
    <property type="entry name" value="TRANSMEMBRANE PROTEIN-RELATED"/>
    <property type="match status" value="1"/>
</dbReference>
<evidence type="ECO:0000313" key="4">
    <source>
        <dbReference type="Proteomes" id="UP000282322"/>
    </source>
</evidence>
<protein>
    <recommendedName>
        <fullName evidence="2">YdbS-like PH domain-containing protein</fullName>
    </recommendedName>
</protein>
<feature type="transmembrane region" description="Helical" evidence="1">
    <location>
        <begin position="12"/>
        <end position="34"/>
    </location>
</feature>
<feature type="domain" description="YdbS-like PH" evidence="2">
    <location>
        <begin position="61"/>
        <end position="139"/>
    </location>
</feature>
<dbReference type="OrthoDB" id="301911at2157"/>
<keyword evidence="1" id="KW-1133">Transmembrane helix</keyword>
<dbReference type="EMBL" id="RRCH01000045">
    <property type="protein sequence ID" value="RRJ27882.1"/>
    <property type="molecule type" value="Genomic_DNA"/>
</dbReference>
<dbReference type="AlphaFoldDB" id="A0A3P3R343"/>
<feature type="transmembrane region" description="Helical" evidence="1">
    <location>
        <begin position="40"/>
        <end position="59"/>
    </location>
</feature>
<keyword evidence="1" id="KW-0812">Transmembrane</keyword>
<keyword evidence="1" id="KW-0472">Membrane</keyword>
<comment type="caution">
    <text evidence="3">The sequence shown here is derived from an EMBL/GenBank/DDBJ whole genome shotgun (WGS) entry which is preliminary data.</text>
</comment>
<reference evidence="3 4" key="1">
    <citation type="submission" date="2018-11" db="EMBL/GenBank/DDBJ databases">
        <title>Taxonoimc description of Halomarina strain SPP-AMP-1.</title>
        <authorList>
            <person name="Pal Y."/>
            <person name="Srinivasana K."/>
            <person name="Verma A."/>
            <person name="Kumar P."/>
        </authorList>
    </citation>
    <scope>NUCLEOTIDE SEQUENCE [LARGE SCALE GENOMIC DNA]</scope>
    <source>
        <strain evidence="3 4">SPP-AMP-1</strain>
    </source>
</reference>
<dbReference type="RefSeq" id="WP_124956887.1">
    <property type="nucleotide sequence ID" value="NZ_RRCH01000045.1"/>
</dbReference>
<dbReference type="Pfam" id="PF03703">
    <property type="entry name" value="bPH_2"/>
    <property type="match status" value="1"/>
</dbReference>